<sequence>MPSYDPLKTEEANAAGWEATKGAGIGAAKWGAGAAALAGIGMIWSPVYRGTTIQFKVFLQLSGMVVGGMIEADHRLRLYEHQMRMQRRVQREQAKWQRYQDEFIQANNSNNK</sequence>
<dbReference type="EMBL" id="JANAKD010000155">
    <property type="protein sequence ID" value="KAJ3496858.1"/>
    <property type="molecule type" value="Genomic_DNA"/>
</dbReference>
<evidence type="ECO:0000313" key="1">
    <source>
        <dbReference type="EMBL" id="KAJ3496858.1"/>
    </source>
</evidence>
<dbReference type="Proteomes" id="UP001148737">
    <property type="component" value="Unassembled WGS sequence"/>
</dbReference>
<accession>A0ACC1R169</accession>
<protein>
    <submittedName>
        <fullName evidence="1">Uncharacterized protein</fullName>
    </submittedName>
</protein>
<reference evidence="1" key="1">
    <citation type="submission" date="2022-07" db="EMBL/GenBank/DDBJ databases">
        <title>Genome Sequence of Lecanicillium saksenae.</title>
        <authorList>
            <person name="Buettner E."/>
        </authorList>
    </citation>
    <scope>NUCLEOTIDE SEQUENCE</scope>
    <source>
        <strain evidence="1">VT-O1</strain>
    </source>
</reference>
<gene>
    <name evidence="1" type="ORF">NLG97_g2343</name>
</gene>
<proteinExistence type="predicted"/>
<name>A0ACC1R169_9HYPO</name>
<comment type="caution">
    <text evidence="1">The sequence shown here is derived from an EMBL/GenBank/DDBJ whole genome shotgun (WGS) entry which is preliminary data.</text>
</comment>
<organism evidence="1 2">
    <name type="scientific">Lecanicillium saksenae</name>
    <dbReference type="NCBI Taxonomy" id="468837"/>
    <lineage>
        <taxon>Eukaryota</taxon>
        <taxon>Fungi</taxon>
        <taxon>Dikarya</taxon>
        <taxon>Ascomycota</taxon>
        <taxon>Pezizomycotina</taxon>
        <taxon>Sordariomycetes</taxon>
        <taxon>Hypocreomycetidae</taxon>
        <taxon>Hypocreales</taxon>
        <taxon>Cordycipitaceae</taxon>
        <taxon>Lecanicillium</taxon>
    </lineage>
</organism>
<keyword evidence="2" id="KW-1185">Reference proteome</keyword>
<evidence type="ECO:0000313" key="2">
    <source>
        <dbReference type="Proteomes" id="UP001148737"/>
    </source>
</evidence>